<evidence type="ECO:0000313" key="3">
    <source>
        <dbReference type="Proteomes" id="UP001165083"/>
    </source>
</evidence>
<proteinExistence type="predicted"/>
<feature type="region of interest" description="Disordered" evidence="1">
    <location>
        <begin position="35"/>
        <end position="54"/>
    </location>
</feature>
<evidence type="ECO:0000313" key="2">
    <source>
        <dbReference type="EMBL" id="GMF20892.1"/>
    </source>
</evidence>
<accession>A0A9W6TWC1</accession>
<dbReference type="AlphaFoldDB" id="A0A9W6TWC1"/>
<organism evidence="2 3">
    <name type="scientific">Phytophthora lilii</name>
    <dbReference type="NCBI Taxonomy" id="2077276"/>
    <lineage>
        <taxon>Eukaryota</taxon>
        <taxon>Sar</taxon>
        <taxon>Stramenopiles</taxon>
        <taxon>Oomycota</taxon>
        <taxon>Peronosporomycetes</taxon>
        <taxon>Peronosporales</taxon>
        <taxon>Peronosporaceae</taxon>
        <taxon>Phytophthora</taxon>
    </lineage>
</organism>
<dbReference type="EMBL" id="BSXW01000389">
    <property type="protein sequence ID" value="GMF20892.1"/>
    <property type="molecule type" value="Genomic_DNA"/>
</dbReference>
<gene>
    <name evidence="2" type="ORF">Plil01_000818300</name>
</gene>
<dbReference type="Proteomes" id="UP001165083">
    <property type="component" value="Unassembled WGS sequence"/>
</dbReference>
<sequence length="129" mass="14181">MEAVIQHSGRCPPTTSLKSLAYEGENTVQQKLTQHMLQRSDGHSGSLDSSSHTDIKNDGFVESESCSAGIPMSRFAKRPIVCVDPTHANSRLWKAIAKNHFSLSCALKLKSCTVEEVCQRFQFPSSLSI</sequence>
<keyword evidence="3" id="KW-1185">Reference proteome</keyword>
<protein>
    <submittedName>
        <fullName evidence="2">Unnamed protein product</fullName>
    </submittedName>
</protein>
<evidence type="ECO:0000256" key="1">
    <source>
        <dbReference type="SAM" id="MobiDB-lite"/>
    </source>
</evidence>
<comment type="caution">
    <text evidence="2">The sequence shown here is derived from an EMBL/GenBank/DDBJ whole genome shotgun (WGS) entry which is preliminary data.</text>
</comment>
<name>A0A9W6TWC1_9STRA</name>
<reference evidence="2" key="1">
    <citation type="submission" date="2023-04" db="EMBL/GenBank/DDBJ databases">
        <title>Phytophthora lilii NBRC 32176.</title>
        <authorList>
            <person name="Ichikawa N."/>
            <person name="Sato H."/>
            <person name="Tonouchi N."/>
        </authorList>
    </citation>
    <scope>NUCLEOTIDE SEQUENCE</scope>
    <source>
        <strain evidence="2">NBRC 32176</strain>
    </source>
</reference>